<evidence type="ECO:0000256" key="3">
    <source>
        <dbReference type="RuleBase" id="RU363094"/>
    </source>
</evidence>
<dbReference type="NCBIfam" id="TIGR01575">
    <property type="entry name" value="rimI"/>
    <property type="match status" value="1"/>
</dbReference>
<comment type="caution">
    <text evidence="5">The sequence shown here is derived from an EMBL/GenBank/DDBJ whole genome shotgun (WGS) entry which is preliminary data.</text>
</comment>
<dbReference type="Pfam" id="PF00583">
    <property type="entry name" value="Acetyltransf_1"/>
    <property type="match status" value="1"/>
</dbReference>
<dbReference type="AlphaFoldDB" id="A0A542XXR8"/>
<reference evidence="5 6" key="1">
    <citation type="submission" date="2019-06" db="EMBL/GenBank/DDBJ databases">
        <title>Sequencing the genomes of 1000 actinobacteria strains.</title>
        <authorList>
            <person name="Klenk H.-P."/>
        </authorList>
    </citation>
    <scope>NUCLEOTIDE SEQUENCE [LARGE SCALE GENOMIC DNA]</scope>
    <source>
        <strain evidence="5 6">DSM 8803</strain>
    </source>
</reference>
<dbReference type="Proteomes" id="UP000319094">
    <property type="component" value="Unassembled WGS sequence"/>
</dbReference>
<comment type="catalytic activity">
    <reaction evidence="3">
        <text>N-terminal L-alanyl-[ribosomal protein bS18] + acetyl-CoA = N-terminal N(alpha)-acetyl-L-alanyl-[ribosomal protein bS18] + CoA + H(+)</text>
        <dbReference type="Rhea" id="RHEA:43756"/>
        <dbReference type="Rhea" id="RHEA-COMP:10676"/>
        <dbReference type="Rhea" id="RHEA-COMP:10677"/>
        <dbReference type="ChEBI" id="CHEBI:15378"/>
        <dbReference type="ChEBI" id="CHEBI:57287"/>
        <dbReference type="ChEBI" id="CHEBI:57288"/>
        <dbReference type="ChEBI" id="CHEBI:64718"/>
        <dbReference type="ChEBI" id="CHEBI:83683"/>
        <dbReference type="EC" id="2.3.1.266"/>
    </reaction>
</comment>
<comment type="similarity">
    <text evidence="3">Belongs to the acetyltransferase family. RimI subfamily.</text>
</comment>
<evidence type="ECO:0000313" key="6">
    <source>
        <dbReference type="Proteomes" id="UP000319094"/>
    </source>
</evidence>
<gene>
    <name evidence="5" type="ORF">FB468_3132</name>
</gene>
<dbReference type="STRING" id="55969.SD72_10360"/>
<dbReference type="GO" id="GO:0005737">
    <property type="term" value="C:cytoplasm"/>
    <property type="evidence" value="ECO:0007669"/>
    <property type="project" value="UniProtKB-SubCell"/>
</dbReference>
<keyword evidence="6" id="KW-1185">Reference proteome</keyword>
<evidence type="ECO:0000256" key="2">
    <source>
        <dbReference type="ARBA" id="ARBA00023315"/>
    </source>
</evidence>
<dbReference type="PROSITE" id="PS51186">
    <property type="entry name" value="GNAT"/>
    <property type="match status" value="1"/>
</dbReference>
<dbReference type="GO" id="GO:0008999">
    <property type="term" value="F:protein-N-terminal-alanine acetyltransferase activity"/>
    <property type="evidence" value="ECO:0007669"/>
    <property type="project" value="UniProtKB-EC"/>
</dbReference>
<dbReference type="Gene3D" id="3.40.630.30">
    <property type="match status" value="1"/>
</dbReference>
<dbReference type="OrthoDB" id="529907at2"/>
<dbReference type="EMBL" id="VFON01000002">
    <property type="protein sequence ID" value="TQL40611.1"/>
    <property type="molecule type" value="Genomic_DNA"/>
</dbReference>
<keyword evidence="1 5" id="KW-0808">Transferase</keyword>
<comment type="function">
    <text evidence="3">Acetylates the N-terminal alanine of ribosomal protein bS18.</text>
</comment>
<evidence type="ECO:0000259" key="4">
    <source>
        <dbReference type="PROSITE" id="PS51186"/>
    </source>
</evidence>
<evidence type="ECO:0000313" key="5">
    <source>
        <dbReference type="EMBL" id="TQL40611.1"/>
    </source>
</evidence>
<accession>A0A542XXR8</accession>
<dbReference type="PANTHER" id="PTHR43877">
    <property type="entry name" value="AMINOALKYLPHOSPHONATE N-ACETYLTRANSFERASE-RELATED-RELATED"/>
    <property type="match status" value="1"/>
</dbReference>
<dbReference type="InterPro" id="IPR016181">
    <property type="entry name" value="Acyl_CoA_acyltransferase"/>
</dbReference>
<comment type="subcellular location">
    <subcellularLocation>
        <location evidence="3">Cytoplasm</location>
    </subcellularLocation>
</comment>
<dbReference type="EC" id="2.3.1.266" evidence="3"/>
<dbReference type="InterPro" id="IPR050832">
    <property type="entry name" value="Bact_Acetyltransf"/>
</dbReference>
<dbReference type="CDD" id="cd04301">
    <property type="entry name" value="NAT_SF"/>
    <property type="match status" value="1"/>
</dbReference>
<protein>
    <recommendedName>
        <fullName evidence="3">[Ribosomal protein bS18]-alanine N-acetyltransferase</fullName>
        <ecNumber evidence="3">2.3.1.266</ecNumber>
    </recommendedName>
</protein>
<dbReference type="InterPro" id="IPR000182">
    <property type="entry name" value="GNAT_dom"/>
</dbReference>
<dbReference type="RefSeq" id="WP_141888644.1">
    <property type="nucleotide sequence ID" value="NZ_BAAAUY010000023.1"/>
</dbReference>
<keyword evidence="2" id="KW-0012">Acyltransferase</keyword>
<proteinExistence type="inferred from homology"/>
<keyword evidence="3" id="KW-0963">Cytoplasm</keyword>
<dbReference type="SUPFAM" id="SSF55729">
    <property type="entry name" value="Acyl-CoA N-acyltransferases (Nat)"/>
    <property type="match status" value="1"/>
</dbReference>
<dbReference type="InterPro" id="IPR006464">
    <property type="entry name" value="AcTrfase_RimI/Ard1"/>
</dbReference>
<sequence>MILRDATLGDLDEIAELERTLFQSDAWSREMVRDELAGEHRRYIVLTDDGGVLRGYAGLLVLGSDGDIQTIAVTPELRGAGHGRALMNELLDEAARRGATQVFLEVRADNPAARGLYASLGFTEIGVRPRYYQPEGVDAIVMLLRLKERQ</sequence>
<evidence type="ECO:0000256" key="1">
    <source>
        <dbReference type="ARBA" id="ARBA00022679"/>
    </source>
</evidence>
<name>A0A542XXR8_9MICO</name>
<feature type="domain" description="N-acetyltransferase" evidence="4">
    <location>
        <begin position="1"/>
        <end position="147"/>
    </location>
</feature>
<organism evidence="5 6">
    <name type="scientific">Leucobacter komagatae</name>
    <dbReference type="NCBI Taxonomy" id="55969"/>
    <lineage>
        <taxon>Bacteria</taxon>
        <taxon>Bacillati</taxon>
        <taxon>Actinomycetota</taxon>
        <taxon>Actinomycetes</taxon>
        <taxon>Micrococcales</taxon>
        <taxon>Microbacteriaceae</taxon>
        <taxon>Leucobacter</taxon>
    </lineage>
</organism>